<dbReference type="AlphaFoldDB" id="A0A060UPL2"/>
<reference evidence="1" key="2">
    <citation type="submission" date="2014-07" db="EMBL/GenBank/DDBJ databases">
        <title>Initial genome analysis of the psychrotolerant acidophile Acidithiobacillus ferrivorans CF27: insights into iron and sulfur oxidation pathways and into biofilm formation.</title>
        <authorList>
            <person name="Talla E."/>
            <person name="Hedrich S."/>
            <person name="Mangenot S."/>
            <person name="Ji B."/>
            <person name="Johnson D.B."/>
            <person name="Barbe V."/>
            <person name="Bonnefoy V."/>
        </authorList>
    </citation>
    <scope>NUCLEOTIDE SEQUENCE [LARGE SCALE GENOMIC DNA]</scope>
    <source>
        <strain evidence="1">CF27</strain>
    </source>
</reference>
<organism evidence="1">
    <name type="scientific">Acidithiobacillus ferrivorans</name>
    <dbReference type="NCBI Taxonomy" id="160808"/>
    <lineage>
        <taxon>Bacteria</taxon>
        <taxon>Pseudomonadati</taxon>
        <taxon>Pseudomonadota</taxon>
        <taxon>Acidithiobacillia</taxon>
        <taxon>Acidithiobacillales</taxon>
        <taxon>Acidithiobacillaceae</taxon>
        <taxon>Acidithiobacillus</taxon>
    </lineage>
</organism>
<dbReference type="EMBL" id="CCCS020000035">
    <property type="protein sequence ID" value="CDQ10380.1"/>
    <property type="molecule type" value="Genomic_DNA"/>
</dbReference>
<evidence type="ECO:0000313" key="3">
    <source>
        <dbReference type="Proteomes" id="UP000193925"/>
    </source>
</evidence>
<accession>A0A060UPL2</accession>
<name>A0A060UPL2_9PROT</name>
<evidence type="ECO:0000313" key="1">
    <source>
        <dbReference type="EMBL" id="CDQ10380.1"/>
    </source>
</evidence>
<reference evidence="2 3" key="3">
    <citation type="submission" date="2017-03" db="EMBL/GenBank/DDBJ databases">
        <authorList>
            <person name="Regsiter A."/>
            <person name="William W."/>
        </authorList>
    </citation>
    <scope>NUCLEOTIDE SEQUENCE [LARGE SCALE GENOMIC DNA]</scope>
    <source>
        <strain evidence="2">PRJEB5721</strain>
    </source>
</reference>
<gene>
    <name evidence="2" type="ORF">AFERRI_10442</name>
    <name evidence="1" type="ORF">AFERRI_400161</name>
</gene>
<dbReference type="EMBL" id="LT841305">
    <property type="protein sequence ID" value="SMH64409.1"/>
    <property type="molecule type" value="Genomic_DNA"/>
</dbReference>
<keyword evidence="3" id="KW-1185">Reference proteome</keyword>
<sequence>MPPLETVAEPEGQEVVPLEVTGETGDKVGAVEEPPLQEELVVELLEGT</sequence>
<reference evidence="1" key="1">
    <citation type="submission" date="2014-03" db="EMBL/GenBank/DDBJ databases">
        <authorList>
            <person name="Genoscope - CEA"/>
        </authorList>
    </citation>
    <scope>NUCLEOTIDE SEQUENCE [LARGE SCALE GENOMIC DNA]</scope>
    <source>
        <strain evidence="1">CF27</strain>
    </source>
</reference>
<protein>
    <submittedName>
        <fullName evidence="1">Uncharacterized protein</fullName>
    </submittedName>
</protein>
<dbReference type="Proteomes" id="UP000193925">
    <property type="component" value="Chromosome AFERRI"/>
</dbReference>
<proteinExistence type="predicted"/>
<evidence type="ECO:0000313" key="2">
    <source>
        <dbReference type="EMBL" id="SMH64409.1"/>
    </source>
</evidence>